<comment type="subcellular location">
    <subcellularLocation>
        <location evidence="1 7">Cell membrane</location>
        <topology evidence="1 7">Multi-pass membrane protein</topology>
    </subcellularLocation>
</comment>
<keyword evidence="5 7" id="KW-1133">Transmembrane helix</keyword>
<dbReference type="PROSITE" id="PS50928">
    <property type="entry name" value="ABC_TM1"/>
    <property type="match status" value="1"/>
</dbReference>
<proteinExistence type="inferred from homology"/>
<dbReference type="Proteomes" id="UP000500767">
    <property type="component" value="Chromosome"/>
</dbReference>
<feature type="transmembrane region" description="Helical" evidence="7">
    <location>
        <begin position="112"/>
        <end position="133"/>
    </location>
</feature>
<feature type="transmembrane region" description="Helical" evidence="7">
    <location>
        <begin position="16"/>
        <end position="33"/>
    </location>
</feature>
<evidence type="ECO:0000256" key="2">
    <source>
        <dbReference type="ARBA" id="ARBA00022448"/>
    </source>
</evidence>
<feature type="transmembrane region" description="Helical" evidence="7">
    <location>
        <begin position="199"/>
        <end position="222"/>
    </location>
</feature>
<dbReference type="Gene3D" id="1.10.3720.10">
    <property type="entry name" value="MetI-like"/>
    <property type="match status" value="1"/>
</dbReference>
<dbReference type="InterPro" id="IPR000515">
    <property type="entry name" value="MetI-like"/>
</dbReference>
<dbReference type="EMBL" id="CP053708">
    <property type="protein sequence ID" value="QKE90244.1"/>
    <property type="molecule type" value="Genomic_DNA"/>
</dbReference>
<gene>
    <name evidence="9" type="ORF">HN018_09490</name>
</gene>
<dbReference type="RefSeq" id="WP_171834075.1">
    <property type="nucleotide sequence ID" value="NZ_CP053708.1"/>
</dbReference>
<keyword evidence="2 7" id="KW-0813">Transport</keyword>
<dbReference type="PANTHER" id="PTHR43386:SF25">
    <property type="entry name" value="PEPTIDE ABC TRANSPORTER PERMEASE PROTEIN"/>
    <property type="match status" value="1"/>
</dbReference>
<organism evidence="9 10">
    <name type="scientific">Lichenicola cladoniae</name>
    <dbReference type="NCBI Taxonomy" id="1484109"/>
    <lineage>
        <taxon>Bacteria</taxon>
        <taxon>Pseudomonadati</taxon>
        <taxon>Pseudomonadota</taxon>
        <taxon>Alphaproteobacteria</taxon>
        <taxon>Acetobacterales</taxon>
        <taxon>Acetobacteraceae</taxon>
        <taxon>Lichenicola</taxon>
    </lineage>
</organism>
<evidence type="ECO:0000256" key="5">
    <source>
        <dbReference type="ARBA" id="ARBA00022989"/>
    </source>
</evidence>
<dbReference type="GO" id="GO:0055085">
    <property type="term" value="P:transmembrane transport"/>
    <property type="evidence" value="ECO:0007669"/>
    <property type="project" value="InterPro"/>
</dbReference>
<feature type="transmembrane region" description="Helical" evidence="7">
    <location>
        <begin position="84"/>
        <end position="105"/>
    </location>
</feature>
<keyword evidence="3" id="KW-1003">Cell membrane</keyword>
<dbReference type="CDD" id="cd06261">
    <property type="entry name" value="TM_PBP2"/>
    <property type="match status" value="1"/>
</dbReference>
<dbReference type="PANTHER" id="PTHR43386">
    <property type="entry name" value="OLIGOPEPTIDE TRANSPORT SYSTEM PERMEASE PROTEIN APPC"/>
    <property type="match status" value="1"/>
</dbReference>
<protein>
    <submittedName>
        <fullName evidence="9">ABC transporter permease</fullName>
    </submittedName>
</protein>
<evidence type="ECO:0000256" key="3">
    <source>
        <dbReference type="ARBA" id="ARBA00022475"/>
    </source>
</evidence>
<evidence type="ECO:0000256" key="4">
    <source>
        <dbReference type="ARBA" id="ARBA00022692"/>
    </source>
</evidence>
<dbReference type="InterPro" id="IPR035906">
    <property type="entry name" value="MetI-like_sf"/>
</dbReference>
<evidence type="ECO:0000313" key="10">
    <source>
        <dbReference type="Proteomes" id="UP000500767"/>
    </source>
</evidence>
<dbReference type="GO" id="GO:0005886">
    <property type="term" value="C:plasma membrane"/>
    <property type="evidence" value="ECO:0007669"/>
    <property type="project" value="UniProtKB-SubCell"/>
</dbReference>
<keyword evidence="10" id="KW-1185">Reference proteome</keyword>
<feature type="transmembrane region" description="Helical" evidence="7">
    <location>
        <begin position="243"/>
        <end position="262"/>
    </location>
</feature>
<sequence>MNTLFAFIEPLRRRPSLALGLALVGLVFLLAIVPDTWLSSSPYAQDLYHTLQSPSLGHPFGTDAFGRDILSRVASGARLSLIEIVASISITCLAGIPLGVAAGFAGGLLDGAAMWVMDVLFAFPGLILAILAVSVLGEGLFNTILAISLFSLPVYARLSRNLTLELRGVGYVQAAGALGAGPVHILLHHILPAILPPLLLQATLTAGTVVLAAASLSFLGLGAQPPLAEWGAMMSDGRNYVGADIYPALFPGLAIALTVFGFDRLGEGVRDLLDPRSRLP</sequence>
<evidence type="ECO:0000256" key="6">
    <source>
        <dbReference type="ARBA" id="ARBA00023136"/>
    </source>
</evidence>
<keyword evidence="4 7" id="KW-0812">Transmembrane</keyword>
<evidence type="ECO:0000259" key="8">
    <source>
        <dbReference type="PROSITE" id="PS50928"/>
    </source>
</evidence>
<accession>A0A6M8HPB5</accession>
<evidence type="ECO:0000256" key="7">
    <source>
        <dbReference type="RuleBase" id="RU363032"/>
    </source>
</evidence>
<dbReference type="AlphaFoldDB" id="A0A6M8HPB5"/>
<feature type="domain" description="ABC transmembrane type-1" evidence="8">
    <location>
        <begin position="77"/>
        <end position="266"/>
    </location>
</feature>
<dbReference type="KEGG" id="lck:HN018_09490"/>
<dbReference type="SUPFAM" id="SSF161098">
    <property type="entry name" value="MetI-like"/>
    <property type="match status" value="1"/>
</dbReference>
<name>A0A6M8HPB5_9PROT</name>
<dbReference type="Pfam" id="PF00528">
    <property type="entry name" value="BPD_transp_1"/>
    <property type="match status" value="1"/>
</dbReference>
<evidence type="ECO:0000313" key="9">
    <source>
        <dbReference type="EMBL" id="QKE90244.1"/>
    </source>
</evidence>
<comment type="similarity">
    <text evidence="7">Belongs to the binding-protein-dependent transport system permease family.</text>
</comment>
<evidence type="ECO:0000256" key="1">
    <source>
        <dbReference type="ARBA" id="ARBA00004651"/>
    </source>
</evidence>
<keyword evidence="6 7" id="KW-0472">Membrane</keyword>
<reference evidence="9 10" key="1">
    <citation type="journal article" date="2014" name="World J. Microbiol. Biotechnol.">
        <title>Biodiversity and physiological characteristics of Antarctic and Arctic lichens-associated bacteria.</title>
        <authorList>
            <person name="Lee Y.M."/>
            <person name="Kim E.H."/>
            <person name="Lee H.K."/>
            <person name="Hong S.G."/>
        </authorList>
    </citation>
    <scope>NUCLEOTIDE SEQUENCE [LARGE SCALE GENOMIC DNA]</scope>
    <source>
        <strain evidence="9 10">PAMC 26569</strain>
    </source>
</reference>
<feature type="transmembrane region" description="Helical" evidence="7">
    <location>
        <begin position="168"/>
        <end position="187"/>
    </location>
</feature>
<dbReference type="InterPro" id="IPR050366">
    <property type="entry name" value="BP-dependent_transpt_permease"/>
</dbReference>